<keyword evidence="1" id="KW-0472">Membrane</keyword>
<keyword evidence="3" id="KW-1185">Reference proteome</keyword>
<keyword evidence="1" id="KW-1133">Transmembrane helix</keyword>
<evidence type="ECO:0000313" key="3">
    <source>
        <dbReference type="Proteomes" id="UP000625711"/>
    </source>
</evidence>
<protein>
    <submittedName>
        <fullName evidence="2">Uncharacterized protein</fullName>
    </submittedName>
</protein>
<name>A0A834I2N2_RHYFE</name>
<dbReference type="EMBL" id="JAACXV010013969">
    <property type="protein sequence ID" value="KAF7271357.1"/>
    <property type="molecule type" value="Genomic_DNA"/>
</dbReference>
<evidence type="ECO:0000256" key="1">
    <source>
        <dbReference type="SAM" id="Phobius"/>
    </source>
</evidence>
<evidence type="ECO:0000313" key="2">
    <source>
        <dbReference type="EMBL" id="KAF7271357.1"/>
    </source>
</evidence>
<feature type="transmembrane region" description="Helical" evidence="1">
    <location>
        <begin position="59"/>
        <end position="78"/>
    </location>
</feature>
<organism evidence="2 3">
    <name type="scientific">Rhynchophorus ferrugineus</name>
    <name type="common">Red palm weevil</name>
    <name type="synonym">Curculio ferrugineus</name>
    <dbReference type="NCBI Taxonomy" id="354439"/>
    <lineage>
        <taxon>Eukaryota</taxon>
        <taxon>Metazoa</taxon>
        <taxon>Ecdysozoa</taxon>
        <taxon>Arthropoda</taxon>
        <taxon>Hexapoda</taxon>
        <taxon>Insecta</taxon>
        <taxon>Pterygota</taxon>
        <taxon>Neoptera</taxon>
        <taxon>Endopterygota</taxon>
        <taxon>Coleoptera</taxon>
        <taxon>Polyphaga</taxon>
        <taxon>Cucujiformia</taxon>
        <taxon>Curculionidae</taxon>
        <taxon>Dryophthorinae</taxon>
        <taxon>Rhynchophorus</taxon>
    </lineage>
</organism>
<sequence length="99" mass="11813">MRYLTYCRKYLVNNKLIFANNNTRKLCKLYSNEEPDFYQKRCYKNFGHRPKSTPKLTKWYIGFLTVGITFAAIDWKWVITWTSLNIGRQNDKPTSESSS</sequence>
<accession>A0A834I2N2</accession>
<dbReference type="Proteomes" id="UP000625711">
    <property type="component" value="Unassembled WGS sequence"/>
</dbReference>
<comment type="caution">
    <text evidence="2">The sequence shown here is derived from an EMBL/GenBank/DDBJ whole genome shotgun (WGS) entry which is preliminary data.</text>
</comment>
<keyword evidence="1" id="KW-0812">Transmembrane</keyword>
<proteinExistence type="predicted"/>
<reference evidence="2" key="1">
    <citation type="submission" date="2020-08" db="EMBL/GenBank/DDBJ databases">
        <title>Genome sequencing and assembly of the red palm weevil Rhynchophorus ferrugineus.</title>
        <authorList>
            <person name="Dias G.B."/>
            <person name="Bergman C.M."/>
            <person name="Manee M."/>
        </authorList>
    </citation>
    <scope>NUCLEOTIDE SEQUENCE</scope>
    <source>
        <strain evidence="2">AA-2017</strain>
        <tissue evidence="2">Whole larva</tissue>
    </source>
</reference>
<gene>
    <name evidence="2" type="ORF">GWI33_015715</name>
</gene>
<dbReference type="AlphaFoldDB" id="A0A834I2N2"/>